<dbReference type="AlphaFoldDB" id="A0AA88KMR8"/>
<dbReference type="RefSeq" id="XP_044551855.1">
    <property type="nucleotide sequence ID" value="XM_044690569.1"/>
</dbReference>
<keyword evidence="2" id="KW-1185">Reference proteome</keyword>
<proteinExistence type="predicted"/>
<evidence type="ECO:0000313" key="1">
    <source>
        <dbReference type="EMBL" id="KAG2387863.1"/>
    </source>
</evidence>
<reference evidence="1 2" key="1">
    <citation type="journal article" date="2018" name="BMC Genomics">
        <title>The genome of Naegleria lovaniensis, the basis for a comparative approach to unravel pathogenicity factors of the human pathogenic amoeba N. fowleri.</title>
        <authorList>
            <person name="Liechti N."/>
            <person name="Schurch N."/>
            <person name="Bruggmann R."/>
            <person name="Wittwer M."/>
        </authorList>
    </citation>
    <scope>NUCLEOTIDE SEQUENCE [LARGE SCALE GENOMIC DNA]</scope>
    <source>
        <strain evidence="1 2">ATCC 30569</strain>
    </source>
</reference>
<accession>A0AA88KMR8</accession>
<dbReference type="EMBL" id="PYSW02000012">
    <property type="protein sequence ID" value="KAG2387863.1"/>
    <property type="molecule type" value="Genomic_DNA"/>
</dbReference>
<name>A0AA88KMR8_NAELO</name>
<evidence type="ECO:0000313" key="2">
    <source>
        <dbReference type="Proteomes" id="UP000816034"/>
    </source>
</evidence>
<gene>
    <name evidence="1" type="ORF">C9374_001457</name>
</gene>
<organism evidence="1 2">
    <name type="scientific">Naegleria lovaniensis</name>
    <name type="common">Amoeba</name>
    <dbReference type="NCBI Taxonomy" id="51637"/>
    <lineage>
        <taxon>Eukaryota</taxon>
        <taxon>Discoba</taxon>
        <taxon>Heterolobosea</taxon>
        <taxon>Tetramitia</taxon>
        <taxon>Eutetramitia</taxon>
        <taxon>Vahlkampfiidae</taxon>
        <taxon>Naegleria</taxon>
    </lineage>
</organism>
<protein>
    <submittedName>
        <fullName evidence="1">Uncharacterized protein</fullName>
    </submittedName>
</protein>
<sequence length="227" mass="26311">MLNLKGWGVPLLLGSSIFALYSMDCYYIHQKFMVRNFNEDTKEVNEKESSEKISVHPFVLPNKQSSQRGMNVQFDHYYSQLEHSQVTSTHPNIEEYARAFFTSTAFTPERYLLKLATSFSSENNQQNLNIEEINRLKFQIGDRVGVFRVVDRTEHEILLETDMKTLTWLGLSSHKPNVKTLHFGSAVLEQGLIVSALMPFHHMYSRYLLGFAKQNLLDSFKSSHNEH</sequence>
<dbReference type="GeneID" id="68093913"/>
<comment type="caution">
    <text evidence="1">The sequence shown here is derived from an EMBL/GenBank/DDBJ whole genome shotgun (WGS) entry which is preliminary data.</text>
</comment>
<dbReference type="Proteomes" id="UP000816034">
    <property type="component" value="Unassembled WGS sequence"/>
</dbReference>